<dbReference type="InterPro" id="IPR029044">
    <property type="entry name" value="Nucleotide-diphossugar_trans"/>
</dbReference>
<dbReference type="AlphaFoldDB" id="A0A2M7B7T9"/>
<name>A0A2M7B7T9_9BACT</name>
<sequence length="434" mass="50624">MSKLYRFFEILPGALAWTTLILAIFLSWYRPVWVALFIIVFDLYWLFKTLYLIIHLHLCFTKTNQNLKINWLEKLKSDPKLRIYPNDPNKIFVDSDAFVVWGRVYHLIILPMYKEPYNVVKESFESLIQSNYPKDKMIVVLATEERASPVNSSELSYGASPEAQETAKQIKQDFGDKFFKFLITVHPEDLPNEIPGKGSNQAWAAKQAKKEIIDSLKIPYENILVSVFDVDTQILKDYFGILTYNFLTCEKPFNSSYQPIPFFNNNIYQAPALARVVSFSCTSWQMMQQIRPEKLTTFSSQSIPFKALVDIGFWHTYLVSEDSNIFFQCFLYYNGDWRVVPLFYPVSMDTNVGPTFKETLVNLYKQQRRWAWGAENIPYLITGFSKNKKIPLKVKWRWAIDLISSFYAWATNALLIFALGWLPLLLGGDRFNVT</sequence>
<reference evidence="4" key="1">
    <citation type="submission" date="2017-09" db="EMBL/GenBank/DDBJ databases">
        <title>Depth-based differentiation of microbial function through sediment-hosted aquifers and enrichment of novel symbionts in the deep terrestrial subsurface.</title>
        <authorList>
            <person name="Probst A.J."/>
            <person name="Ladd B."/>
            <person name="Jarett J.K."/>
            <person name="Geller-Mcgrath D.E."/>
            <person name="Sieber C.M.K."/>
            <person name="Emerson J.B."/>
            <person name="Anantharaman K."/>
            <person name="Thomas B.C."/>
            <person name="Malmstrom R."/>
            <person name="Stieglmeier M."/>
            <person name="Klingl A."/>
            <person name="Woyke T."/>
            <person name="Ryan C.M."/>
            <person name="Banfield J.F."/>
        </authorList>
    </citation>
    <scope>NUCLEOTIDE SEQUENCE [LARGE SCALE GENOMIC DNA]</scope>
</reference>
<feature type="transmembrane region" description="Helical" evidence="1">
    <location>
        <begin position="398"/>
        <end position="422"/>
    </location>
</feature>
<accession>A0A2M7B7T9</accession>
<dbReference type="Proteomes" id="UP000230131">
    <property type="component" value="Unassembled WGS sequence"/>
</dbReference>
<dbReference type="EMBL" id="PEVH01000033">
    <property type="protein sequence ID" value="PIU99187.1"/>
    <property type="molecule type" value="Genomic_DNA"/>
</dbReference>
<dbReference type="SUPFAM" id="SSF53448">
    <property type="entry name" value="Nucleotide-diphospho-sugar transferases"/>
    <property type="match status" value="1"/>
</dbReference>
<comment type="caution">
    <text evidence="3">The sequence shown here is derived from an EMBL/GenBank/DDBJ whole genome shotgun (WGS) entry which is preliminary data.</text>
</comment>
<feature type="transmembrane region" description="Helical" evidence="1">
    <location>
        <begin position="32"/>
        <end position="54"/>
    </location>
</feature>
<feature type="transmembrane region" description="Helical" evidence="1">
    <location>
        <begin position="7"/>
        <end position="26"/>
    </location>
</feature>
<gene>
    <name evidence="3" type="ORF">COS59_01070</name>
</gene>
<feature type="non-terminal residue" evidence="3">
    <location>
        <position position="434"/>
    </location>
</feature>
<dbReference type="PANTHER" id="PTHR36851:SF1">
    <property type="entry name" value="GLYCO_TRANS_2-LIKE DOMAIN-CONTAINING PROTEIN"/>
    <property type="match status" value="1"/>
</dbReference>
<feature type="domain" description="Glycosyltransferase 2-like" evidence="2">
    <location>
        <begin position="302"/>
        <end position="417"/>
    </location>
</feature>
<dbReference type="PANTHER" id="PTHR36851">
    <property type="entry name" value="UNNAMED PRODUCT"/>
    <property type="match status" value="1"/>
</dbReference>
<organism evidence="3 4">
    <name type="scientific">Candidatus Wolfebacteria bacterium CG03_land_8_20_14_0_80_36_15</name>
    <dbReference type="NCBI Taxonomy" id="1975067"/>
    <lineage>
        <taxon>Bacteria</taxon>
        <taxon>Candidatus Wolfeibacteriota</taxon>
    </lineage>
</organism>
<protein>
    <recommendedName>
        <fullName evidence="2">Glycosyltransferase 2-like domain-containing protein</fullName>
    </recommendedName>
</protein>
<proteinExistence type="predicted"/>
<dbReference type="InterPro" id="IPR001173">
    <property type="entry name" value="Glyco_trans_2-like"/>
</dbReference>
<evidence type="ECO:0000259" key="2">
    <source>
        <dbReference type="Pfam" id="PF13632"/>
    </source>
</evidence>
<evidence type="ECO:0000256" key="1">
    <source>
        <dbReference type="SAM" id="Phobius"/>
    </source>
</evidence>
<keyword evidence="1" id="KW-0812">Transmembrane</keyword>
<dbReference type="Pfam" id="PF13632">
    <property type="entry name" value="Glyco_trans_2_3"/>
    <property type="match status" value="1"/>
</dbReference>
<keyword evidence="1" id="KW-0472">Membrane</keyword>
<evidence type="ECO:0000313" key="3">
    <source>
        <dbReference type="EMBL" id="PIU99187.1"/>
    </source>
</evidence>
<keyword evidence="1" id="KW-1133">Transmembrane helix</keyword>
<evidence type="ECO:0000313" key="4">
    <source>
        <dbReference type="Proteomes" id="UP000230131"/>
    </source>
</evidence>
<dbReference type="Gene3D" id="3.90.550.10">
    <property type="entry name" value="Spore Coat Polysaccharide Biosynthesis Protein SpsA, Chain A"/>
    <property type="match status" value="1"/>
</dbReference>